<evidence type="ECO:0000313" key="3">
    <source>
        <dbReference type="Proteomes" id="UP001420932"/>
    </source>
</evidence>
<proteinExistence type="predicted"/>
<gene>
    <name evidence="2" type="ORF">Syun_021656</name>
</gene>
<comment type="caution">
    <text evidence="2">The sequence shown here is derived from an EMBL/GenBank/DDBJ whole genome shotgun (WGS) entry which is preliminary data.</text>
</comment>
<dbReference type="EMBL" id="JBBNAF010000009">
    <property type="protein sequence ID" value="KAK9114859.1"/>
    <property type="molecule type" value="Genomic_DNA"/>
</dbReference>
<sequence>MPKLSTSSSSSPTSSTSTSFEACPEVVGLRSIFSFNISALISSNSFFRTST</sequence>
<name>A0AAP0IG03_9MAGN</name>
<keyword evidence="3" id="KW-1185">Reference proteome</keyword>
<dbReference type="Proteomes" id="UP001420932">
    <property type="component" value="Unassembled WGS sequence"/>
</dbReference>
<organism evidence="2 3">
    <name type="scientific">Stephania yunnanensis</name>
    <dbReference type="NCBI Taxonomy" id="152371"/>
    <lineage>
        <taxon>Eukaryota</taxon>
        <taxon>Viridiplantae</taxon>
        <taxon>Streptophyta</taxon>
        <taxon>Embryophyta</taxon>
        <taxon>Tracheophyta</taxon>
        <taxon>Spermatophyta</taxon>
        <taxon>Magnoliopsida</taxon>
        <taxon>Ranunculales</taxon>
        <taxon>Menispermaceae</taxon>
        <taxon>Menispermoideae</taxon>
        <taxon>Cissampelideae</taxon>
        <taxon>Stephania</taxon>
    </lineage>
</organism>
<protein>
    <submittedName>
        <fullName evidence="2">Uncharacterized protein</fullName>
    </submittedName>
</protein>
<accession>A0AAP0IG03</accession>
<evidence type="ECO:0000256" key="1">
    <source>
        <dbReference type="SAM" id="MobiDB-lite"/>
    </source>
</evidence>
<reference evidence="2 3" key="1">
    <citation type="submission" date="2024-01" db="EMBL/GenBank/DDBJ databases">
        <title>Genome assemblies of Stephania.</title>
        <authorList>
            <person name="Yang L."/>
        </authorList>
    </citation>
    <scope>NUCLEOTIDE SEQUENCE [LARGE SCALE GENOMIC DNA]</scope>
    <source>
        <strain evidence="2">YNDBR</strain>
        <tissue evidence="2">Leaf</tissue>
    </source>
</reference>
<feature type="region of interest" description="Disordered" evidence="1">
    <location>
        <begin position="1"/>
        <end position="21"/>
    </location>
</feature>
<evidence type="ECO:0000313" key="2">
    <source>
        <dbReference type="EMBL" id="KAK9114859.1"/>
    </source>
</evidence>
<dbReference type="AlphaFoldDB" id="A0AAP0IG03"/>
<feature type="compositionally biased region" description="Low complexity" evidence="1">
    <location>
        <begin position="1"/>
        <end position="19"/>
    </location>
</feature>